<feature type="region of interest" description="Disordered" evidence="1">
    <location>
        <begin position="184"/>
        <end position="266"/>
    </location>
</feature>
<feature type="region of interest" description="Disordered" evidence="1">
    <location>
        <begin position="102"/>
        <end position="121"/>
    </location>
</feature>
<feature type="compositionally biased region" description="Polar residues" evidence="1">
    <location>
        <begin position="111"/>
        <end position="121"/>
    </location>
</feature>
<reference evidence="2" key="1">
    <citation type="submission" date="2014-09" db="EMBL/GenBank/DDBJ databases">
        <authorList>
            <person name="Magalhaes I.L.F."/>
            <person name="Oliveira U."/>
            <person name="Santos F.R."/>
            <person name="Vidigal T.H.D.A."/>
            <person name="Brescovit A.D."/>
            <person name="Santos A.J."/>
        </authorList>
    </citation>
    <scope>NUCLEOTIDE SEQUENCE</scope>
    <source>
        <tissue evidence="2">Shoot tissue taken approximately 20 cm above the soil surface</tissue>
    </source>
</reference>
<feature type="compositionally biased region" description="Polar residues" evidence="1">
    <location>
        <begin position="429"/>
        <end position="448"/>
    </location>
</feature>
<sequence length="448" mass="49783">MVFWTICPHCQKRFVYYQRNFLVRCDDCSKNFFAFKLHEEAVPSRIVFAAPNNSQALSERFSFQNHNVPNQQVQYNMLHILERNMDSEPMMNATRSDEHIRWDGRSGGNQEGSCSGARSDSSEVLQFSAMNQTHSAEPFVDKGTTGSLMSDPPDPNFVVTQNLSREDASTVLNAAGSDILERLGERNKEDGANNSHSRDSCKHKRKHDSLSDANSSDDKMFNENVAAADDQSAEHLPSTVDRQGDATETPEENQQSSWKETTNVANQTSCRPMSAHEGQEIFDFDNISLNPDSKKRQRYNDLPSNADMSGKQIFDDIITGADGQSAPPHVPNKVDIQEKAKTRDKCDQGNIRAEAIDTVGEKNIDLNAAFSSVTPDSYISSGKKMSSVIVNKLRTGSTSSKMGPGTERLAQNKNHSEARFSVKSHNDISSEQNRSSQENVRGTNEISS</sequence>
<feature type="compositionally biased region" description="Basic and acidic residues" evidence="1">
    <location>
        <begin position="414"/>
        <end position="428"/>
    </location>
</feature>
<feature type="compositionally biased region" description="Basic and acidic residues" evidence="1">
    <location>
        <begin position="184"/>
        <end position="200"/>
    </location>
</feature>
<feature type="region of interest" description="Disordered" evidence="1">
    <location>
        <begin position="395"/>
        <end position="448"/>
    </location>
</feature>
<feature type="region of interest" description="Disordered" evidence="1">
    <location>
        <begin position="286"/>
        <end position="309"/>
    </location>
</feature>
<organism evidence="2">
    <name type="scientific">Arundo donax</name>
    <name type="common">Giant reed</name>
    <name type="synonym">Donax arundinaceus</name>
    <dbReference type="NCBI Taxonomy" id="35708"/>
    <lineage>
        <taxon>Eukaryota</taxon>
        <taxon>Viridiplantae</taxon>
        <taxon>Streptophyta</taxon>
        <taxon>Embryophyta</taxon>
        <taxon>Tracheophyta</taxon>
        <taxon>Spermatophyta</taxon>
        <taxon>Magnoliopsida</taxon>
        <taxon>Liliopsida</taxon>
        <taxon>Poales</taxon>
        <taxon>Poaceae</taxon>
        <taxon>PACMAD clade</taxon>
        <taxon>Arundinoideae</taxon>
        <taxon>Arundineae</taxon>
        <taxon>Arundo</taxon>
    </lineage>
</organism>
<evidence type="ECO:0000256" key="1">
    <source>
        <dbReference type="SAM" id="MobiDB-lite"/>
    </source>
</evidence>
<feature type="region of interest" description="Disordered" evidence="1">
    <location>
        <begin position="133"/>
        <end position="159"/>
    </location>
</feature>
<name>A0A0A9BPV3_ARUDO</name>
<reference evidence="2" key="2">
    <citation type="journal article" date="2015" name="Data Brief">
        <title>Shoot transcriptome of the giant reed, Arundo donax.</title>
        <authorList>
            <person name="Barrero R.A."/>
            <person name="Guerrero F.D."/>
            <person name="Moolhuijzen P."/>
            <person name="Goolsby J.A."/>
            <person name="Tidwell J."/>
            <person name="Bellgard S.E."/>
            <person name="Bellgard M.I."/>
        </authorList>
    </citation>
    <scope>NUCLEOTIDE SEQUENCE</scope>
    <source>
        <tissue evidence="2">Shoot tissue taken approximately 20 cm above the soil surface</tissue>
    </source>
</reference>
<protein>
    <submittedName>
        <fullName evidence="2">Uncharacterized protein</fullName>
    </submittedName>
</protein>
<proteinExistence type="predicted"/>
<feature type="compositionally biased region" description="Polar residues" evidence="1">
    <location>
        <begin position="252"/>
        <end position="266"/>
    </location>
</feature>
<accession>A0A0A9BPV3</accession>
<dbReference type="AlphaFoldDB" id="A0A0A9BPV3"/>
<dbReference type="EMBL" id="GBRH01233732">
    <property type="protein sequence ID" value="JAD64163.1"/>
    <property type="molecule type" value="Transcribed_RNA"/>
</dbReference>
<dbReference type="PANTHER" id="PTHR47374:SF5">
    <property type="entry name" value="J DOMAIN-CONTAINING PROTEIN"/>
    <property type="match status" value="1"/>
</dbReference>
<dbReference type="PANTHER" id="PTHR47374">
    <property type="entry name" value="ENDOSOME ANTIGEN-LIKE PROTEIN, PUTATIVE (DUF3444)-RELATED"/>
    <property type="match status" value="1"/>
</dbReference>
<evidence type="ECO:0000313" key="2">
    <source>
        <dbReference type="EMBL" id="JAD64163.1"/>
    </source>
</evidence>